<proteinExistence type="predicted"/>
<dbReference type="PANTHER" id="PTHR47482">
    <property type="entry name" value="OS11G0632001 PROTEIN"/>
    <property type="match status" value="1"/>
</dbReference>
<accession>A0A453MI09</accession>
<reference evidence="1" key="5">
    <citation type="journal article" date="2021" name="G3 (Bethesda)">
        <title>Aegilops tauschii genome assembly Aet v5.0 features greater sequence contiguity and improved annotation.</title>
        <authorList>
            <person name="Wang L."/>
            <person name="Zhu T."/>
            <person name="Rodriguez J.C."/>
            <person name="Deal K.R."/>
            <person name="Dubcovsky J."/>
            <person name="McGuire P.E."/>
            <person name="Lux T."/>
            <person name="Spannagl M."/>
            <person name="Mayer K.F.X."/>
            <person name="Baldrich P."/>
            <person name="Meyers B.C."/>
            <person name="Huo N."/>
            <person name="Gu Y.Q."/>
            <person name="Zhou H."/>
            <person name="Devos K.M."/>
            <person name="Bennetzen J.L."/>
            <person name="Unver T."/>
            <person name="Budak H."/>
            <person name="Gulick P.J."/>
            <person name="Galiba G."/>
            <person name="Kalapos B."/>
            <person name="Nelson D.R."/>
            <person name="Li P."/>
            <person name="You F.M."/>
            <person name="Luo M.C."/>
            <person name="Dvorak J."/>
        </authorList>
    </citation>
    <scope>NUCLEOTIDE SEQUENCE [LARGE SCALE GENOMIC DNA]</scope>
    <source>
        <strain evidence="1">cv. AL8/78</strain>
    </source>
</reference>
<reference evidence="1" key="4">
    <citation type="submission" date="2019-03" db="UniProtKB">
        <authorList>
            <consortium name="EnsemblPlants"/>
        </authorList>
    </citation>
    <scope>IDENTIFICATION</scope>
</reference>
<reference evidence="1" key="3">
    <citation type="journal article" date="2017" name="Nature">
        <title>Genome sequence of the progenitor of the wheat D genome Aegilops tauschii.</title>
        <authorList>
            <person name="Luo M.C."/>
            <person name="Gu Y.Q."/>
            <person name="Puiu D."/>
            <person name="Wang H."/>
            <person name="Twardziok S.O."/>
            <person name="Deal K.R."/>
            <person name="Huo N."/>
            <person name="Zhu T."/>
            <person name="Wang L."/>
            <person name="Wang Y."/>
            <person name="McGuire P.E."/>
            <person name="Liu S."/>
            <person name="Long H."/>
            <person name="Ramasamy R.K."/>
            <person name="Rodriguez J.C."/>
            <person name="Van S.L."/>
            <person name="Yuan L."/>
            <person name="Wang Z."/>
            <person name="Xia Z."/>
            <person name="Xiao L."/>
            <person name="Anderson O.D."/>
            <person name="Ouyang S."/>
            <person name="Liang Y."/>
            <person name="Zimin A.V."/>
            <person name="Pertea G."/>
            <person name="Qi P."/>
            <person name="Bennetzen J.L."/>
            <person name="Dai X."/>
            <person name="Dawson M.W."/>
            <person name="Muller H.G."/>
            <person name="Kugler K."/>
            <person name="Rivarola-Duarte L."/>
            <person name="Spannagl M."/>
            <person name="Mayer K.F.X."/>
            <person name="Lu F.H."/>
            <person name="Bevan M.W."/>
            <person name="Leroy P."/>
            <person name="Li P."/>
            <person name="You F.M."/>
            <person name="Sun Q."/>
            <person name="Liu Z."/>
            <person name="Lyons E."/>
            <person name="Wicker T."/>
            <person name="Salzberg S.L."/>
            <person name="Devos K.M."/>
            <person name="Dvorak J."/>
        </authorList>
    </citation>
    <scope>NUCLEOTIDE SEQUENCE [LARGE SCALE GENOMIC DNA]</scope>
    <source>
        <strain evidence="1">cv. AL8/78</strain>
    </source>
</reference>
<dbReference type="PANTHER" id="PTHR47482:SF5">
    <property type="entry name" value="FAR1 DOMAIN-CONTAINING PROTEIN"/>
    <property type="match status" value="1"/>
</dbReference>
<protein>
    <submittedName>
        <fullName evidence="1">Uncharacterized protein</fullName>
    </submittedName>
</protein>
<dbReference type="EnsemblPlants" id="AET5Gv21190100.1">
    <property type="protein sequence ID" value="AET5Gv21190100.1"/>
    <property type="gene ID" value="AET5Gv21190100"/>
</dbReference>
<dbReference type="AlphaFoldDB" id="A0A453MI09"/>
<dbReference type="Proteomes" id="UP000015105">
    <property type="component" value="Chromosome 5D"/>
</dbReference>
<sequence length="137" mass="15828">MQEIVCGCMGKDGVENMRSCRCESPALIQQLRSKDHLSSPMYKQTIHWPSHNVYSKDLVEQQRQDNVNLAKVYIIIGSFFGSMKRIPFTKRALKNLCGRISREQGEDDVRKTMEAFAELVQEIHTLHIVCMLTKIDR</sequence>
<evidence type="ECO:0000313" key="1">
    <source>
        <dbReference type="EnsemblPlants" id="AET5Gv21190100.1"/>
    </source>
</evidence>
<name>A0A453MI09_AEGTS</name>
<dbReference type="Gramene" id="AET5Gv21190100.1">
    <property type="protein sequence ID" value="AET5Gv21190100.1"/>
    <property type="gene ID" value="AET5Gv21190100"/>
</dbReference>
<reference evidence="2" key="2">
    <citation type="journal article" date="2017" name="Nat. Plants">
        <title>The Aegilops tauschii genome reveals multiple impacts of transposons.</title>
        <authorList>
            <person name="Zhao G."/>
            <person name="Zou C."/>
            <person name="Li K."/>
            <person name="Wang K."/>
            <person name="Li T."/>
            <person name="Gao L."/>
            <person name="Zhang X."/>
            <person name="Wang H."/>
            <person name="Yang Z."/>
            <person name="Liu X."/>
            <person name="Jiang W."/>
            <person name="Mao L."/>
            <person name="Kong X."/>
            <person name="Jiao Y."/>
            <person name="Jia J."/>
        </authorList>
    </citation>
    <scope>NUCLEOTIDE SEQUENCE [LARGE SCALE GENOMIC DNA]</scope>
    <source>
        <strain evidence="2">cv. AL8/78</strain>
    </source>
</reference>
<keyword evidence="2" id="KW-1185">Reference proteome</keyword>
<evidence type="ECO:0000313" key="2">
    <source>
        <dbReference type="Proteomes" id="UP000015105"/>
    </source>
</evidence>
<organism evidence="1 2">
    <name type="scientific">Aegilops tauschii subsp. strangulata</name>
    <name type="common">Goatgrass</name>
    <dbReference type="NCBI Taxonomy" id="200361"/>
    <lineage>
        <taxon>Eukaryota</taxon>
        <taxon>Viridiplantae</taxon>
        <taxon>Streptophyta</taxon>
        <taxon>Embryophyta</taxon>
        <taxon>Tracheophyta</taxon>
        <taxon>Spermatophyta</taxon>
        <taxon>Magnoliopsida</taxon>
        <taxon>Liliopsida</taxon>
        <taxon>Poales</taxon>
        <taxon>Poaceae</taxon>
        <taxon>BOP clade</taxon>
        <taxon>Pooideae</taxon>
        <taxon>Triticodae</taxon>
        <taxon>Triticeae</taxon>
        <taxon>Triticinae</taxon>
        <taxon>Aegilops</taxon>
    </lineage>
</organism>
<reference evidence="2" key="1">
    <citation type="journal article" date="2014" name="Science">
        <title>Ancient hybridizations among the ancestral genomes of bread wheat.</title>
        <authorList>
            <consortium name="International Wheat Genome Sequencing Consortium,"/>
            <person name="Marcussen T."/>
            <person name="Sandve S.R."/>
            <person name="Heier L."/>
            <person name="Spannagl M."/>
            <person name="Pfeifer M."/>
            <person name="Jakobsen K.S."/>
            <person name="Wulff B.B."/>
            <person name="Steuernagel B."/>
            <person name="Mayer K.F."/>
            <person name="Olsen O.A."/>
        </authorList>
    </citation>
    <scope>NUCLEOTIDE SEQUENCE [LARGE SCALE GENOMIC DNA]</scope>
    <source>
        <strain evidence="2">cv. AL8/78</strain>
    </source>
</reference>